<gene>
    <name evidence="1" type="ORF">JZX89_16695</name>
</gene>
<sequence length="46" mass="5151">MTSYPKRAAVLPHYRAALDNWHGFLGRETDIMGGFPDTMTVERGLA</sequence>
<protein>
    <submittedName>
        <fullName evidence="1">Uncharacterized protein</fullName>
    </submittedName>
</protein>
<dbReference type="EMBL" id="JAFLNA010000008">
    <property type="protein sequence ID" value="MBO0132374.1"/>
    <property type="molecule type" value="Genomic_DNA"/>
</dbReference>
<accession>A0ABS3EK80</accession>
<evidence type="ECO:0000313" key="1">
    <source>
        <dbReference type="EMBL" id="MBO0132374.1"/>
    </source>
</evidence>
<name>A0ABS3EK80_9HYPH</name>
<evidence type="ECO:0000313" key="2">
    <source>
        <dbReference type="Proteomes" id="UP000664699"/>
    </source>
</evidence>
<comment type="caution">
    <text evidence="1">The sequence shown here is derived from an EMBL/GenBank/DDBJ whole genome shotgun (WGS) entry which is preliminary data.</text>
</comment>
<keyword evidence="2" id="KW-1185">Reference proteome</keyword>
<organism evidence="1 2">
    <name type="scientific">Agrobacterium burrii</name>
    <dbReference type="NCBI Taxonomy" id="2815339"/>
    <lineage>
        <taxon>Bacteria</taxon>
        <taxon>Pseudomonadati</taxon>
        <taxon>Pseudomonadota</taxon>
        <taxon>Alphaproteobacteria</taxon>
        <taxon>Hyphomicrobiales</taxon>
        <taxon>Rhizobiaceae</taxon>
        <taxon>Rhizobium/Agrobacterium group</taxon>
        <taxon>Agrobacterium</taxon>
        <taxon>Agrobacterium tumefaciens complex</taxon>
    </lineage>
</organism>
<dbReference type="RefSeq" id="WP_207134781.1">
    <property type="nucleotide sequence ID" value="NZ_JAFLNA010000008.1"/>
</dbReference>
<proteinExistence type="predicted"/>
<reference evidence="1 2" key="1">
    <citation type="submission" date="2021-03" db="EMBL/GenBank/DDBJ databases">
        <title>Whole genome sequence of Agrobacterium sp. strain Rnr.</title>
        <authorList>
            <person name="Mafakheri H."/>
            <person name="Taghavi S.M."/>
            <person name="Nemanja K."/>
            <person name="Osdaghi E."/>
        </authorList>
    </citation>
    <scope>NUCLEOTIDE SEQUENCE [LARGE SCALE GENOMIC DNA]</scope>
    <source>
        <strain evidence="1 2">Rnr</strain>
    </source>
</reference>
<dbReference type="Proteomes" id="UP000664699">
    <property type="component" value="Unassembled WGS sequence"/>
</dbReference>